<evidence type="ECO:0000256" key="5">
    <source>
        <dbReference type="SAM" id="Phobius"/>
    </source>
</evidence>
<dbReference type="RefSeq" id="WP_133997505.1">
    <property type="nucleotide sequence ID" value="NZ_SODV01000002.1"/>
</dbReference>
<name>A0A4R8DHR6_9BACT</name>
<evidence type="ECO:0000313" key="6">
    <source>
        <dbReference type="EMBL" id="TDW96666.1"/>
    </source>
</evidence>
<dbReference type="PRINTS" id="PR01490">
    <property type="entry name" value="RTXTOXIND"/>
</dbReference>
<evidence type="ECO:0000313" key="7">
    <source>
        <dbReference type="Proteomes" id="UP000294498"/>
    </source>
</evidence>
<proteinExistence type="predicted"/>
<evidence type="ECO:0000256" key="2">
    <source>
        <dbReference type="ARBA" id="ARBA00022692"/>
    </source>
</evidence>
<keyword evidence="3 5" id="KW-1133">Transmembrane helix</keyword>
<dbReference type="PANTHER" id="PTHR30386">
    <property type="entry name" value="MEMBRANE FUSION SUBUNIT OF EMRAB-TOLC MULTIDRUG EFFLUX PUMP"/>
    <property type="match status" value="1"/>
</dbReference>
<reference evidence="6 7" key="1">
    <citation type="submission" date="2019-03" db="EMBL/GenBank/DDBJ databases">
        <title>Genomic Encyclopedia of Type Strains, Phase IV (KMG-IV): sequencing the most valuable type-strain genomes for metagenomic binning, comparative biology and taxonomic classification.</title>
        <authorList>
            <person name="Goeker M."/>
        </authorList>
    </citation>
    <scope>NUCLEOTIDE SEQUENCE [LARGE SCALE GENOMIC DNA]</scope>
    <source>
        <strain evidence="6 7">DSM 100059</strain>
    </source>
</reference>
<accession>A0A4R8DHR6</accession>
<dbReference type="Gene3D" id="2.40.30.170">
    <property type="match status" value="1"/>
</dbReference>
<keyword evidence="4 5" id="KW-0472">Membrane</keyword>
<keyword evidence="7" id="KW-1185">Reference proteome</keyword>
<evidence type="ECO:0000256" key="3">
    <source>
        <dbReference type="ARBA" id="ARBA00022989"/>
    </source>
</evidence>
<keyword evidence="2 5" id="KW-0812">Transmembrane</keyword>
<dbReference type="GO" id="GO:0016020">
    <property type="term" value="C:membrane"/>
    <property type="evidence" value="ECO:0007669"/>
    <property type="project" value="UniProtKB-SubCell"/>
</dbReference>
<evidence type="ECO:0000256" key="4">
    <source>
        <dbReference type="ARBA" id="ARBA00023136"/>
    </source>
</evidence>
<dbReference type="InterPro" id="IPR050739">
    <property type="entry name" value="MFP"/>
</dbReference>
<dbReference type="OrthoDB" id="7057889at2"/>
<comment type="caution">
    <text evidence="6">The sequence shown here is derived from an EMBL/GenBank/DDBJ whole genome shotgun (WGS) entry which is preliminary data.</text>
</comment>
<dbReference type="AlphaFoldDB" id="A0A4R8DHR6"/>
<feature type="transmembrane region" description="Helical" evidence="5">
    <location>
        <begin position="24"/>
        <end position="46"/>
    </location>
</feature>
<gene>
    <name evidence="6" type="ORF">EDB95_4501</name>
</gene>
<dbReference type="EMBL" id="SODV01000002">
    <property type="protein sequence ID" value="TDW96666.1"/>
    <property type="molecule type" value="Genomic_DNA"/>
</dbReference>
<dbReference type="Proteomes" id="UP000294498">
    <property type="component" value="Unassembled WGS sequence"/>
</dbReference>
<organism evidence="6 7">
    <name type="scientific">Dinghuibacter silviterrae</name>
    <dbReference type="NCBI Taxonomy" id="1539049"/>
    <lineage>
        <taxon>Bacteria</taxon>
        <taxon>Pseudomonadati</taxon>
        <taxon>Bacteroidota</taxon>
        <taxon>Chitinophagia</taxon>
        <taxon>Chitinophagales</taxon>
        <taxon>Chitinophagaceae</taxon>
        <taxon>Dinghuibacter</taxon>
    </lineage>
</organism>
<comment type="subcellular location">
    <subcellularLocation>
        <location evidence="1">Membrane</location>
        <topology evidence="1">Single-pass membrane protein</topology>
    </subcellularLocation>
</comment>
<protein>
    <submittedName>
        <fullName evidence="6">Multidrug resistance efflux pump</fullName>
    </submittedName>
</protein>
<dbReference type="PANTHER" id="PTHR30386:SF26">
    <property type="entry name" value="TRANSPORT PROTEIN COMB"/>
    <property type="match status" value="1"/>
</dbReference>
<sequence>MENPGVYGGTESLHDIIGKMPGRILSWGLLSILLLMGILLVFAWIIKYPDILTARVQITSSNPPVSVVAESDGRIQLTVQDDNSIHKGDVLGIIENPARSEDVFYIKALLNNFLDSLALPNQFSQHRVRTNLQLGEIQTDFANFQKQYEDYLFYIRGNLQQNGILASKAKIGDYQRLLGKYDSLNDLSARDADLTRQDYTRNKQLKDGNVISAQDLEKDERVLIESRKNKQQEDINVLNAGLRIAELNNDVRSYEIEFRQNMELYTSNLAEVIKKINADIIAWEYKYVLRSVTDGKTSFLNIWKNNQYVKKGDVIMVLIPEQSDELIGKALIPIQNSGKIRPGQRVQIKLDSHPYYEYGSIWGVVGSISLVPNSNNNYIVNIRLPQRLTTTYHQTIPFSPSLEGTAEIITQDRRLIGRLLFSLRQLFERK</sequence>
<evidence type="ECO:0000256" key="1">
    <source>
        <dbReference type="ARBA" id="ARBA00004167"/>
    </source>
</evidence>